<organism evidence="1 2">
    <name type="scientific">Reichenbachiella agarivorans</name>
    <dbReference type="NCBI Taxonomy" id="2979464"/>
    <lineage>
        <taxon>Bacteria</taxon>
        <taxon>Pseudomonadati</taxon>
        <taxon>Bacteroidota</taxon>
        <taxon>Cytophagia</taxon>
        <taxon>Cytophagales</taxon>
        <taxon>Reichenbachiellaceae</taxon>
        <taxon>Reichenbachiella</taxon>
    </lineage>
</organism>
<dbReference type="RefSeq" id="WP_262309941.1">
    <property type="nucleotide sequence ID" value="NZ_CP106679.1"/>
</dbReference>
<gene>
    <name evidence="1" type="ORF">N6H18_00760</name>
</gene>
<dbReference type="Proteomes" id="UP001065174">
    <property type="component" value="Chromosome"/>
</dbReference>
<proteinExistence type="predicted"/>
<accession>A0ABY6CPR3</accession>
<evidence type="ECO:0008006" key="3">
    <source>
        <dbReference type="Google" id="ProtNLM"/>
    </source>
</evidence>
<protein>
    <recommendedName>
        <fullName evidence="3">Acetyltransferase (GNAT) domain-containing protein</fullName>
    </recommendedName>
</protein>
<evidence type="ECO:0000313" key="1">
    <source>
        <dbReference type="EMBL" id="UXP32506.1"/>
    </source>
</evidence>
<dbReference type="EMBL" id="CP106679">
    <property type="protein sequence ID" value="UXP32506.1"/>
    <property type="molecule type" value="Genomic_DNA"/>
</dbReference>
<keyword evidence="2" id="KW-1185">Reference proteome</keyword>
<reference evidence="1" key="1">
    <citation type="submission" date="2022-09" db="EMBL/GenBank/DDBJ databases">
        <title>Comparative genomics and taxonomic characterization of three novel marine species of genus Reichenbachiella exhibiting antioxidant and polysaccharide degradation activities.</title>
        <authorList>
            <person name="Muhammad N."/>
            <person name="Lee Y.-J."/>
            <person name="Ko J."/>
            <person name="Kim S.-G."/>
        </authorList>
    </citation>
    <scope>NUCLEOTIDE SEQUENCE</scope>
    <source>
        <strain evidence="1">BKB1-1</strain>
    </source>
</reference>
<sequence>MSLRIIQTTQTASEEINNFLSKNLIGTPQQSPVYQQLSTRQKLAHIPKAHFATLWKAEQLLSTCCFCEREAILEEQAIKSYYVRYFSLLDQFRIQRRKTNTPRSKNSLIKSEIHEMLTGTGLGSVPGESNIFYAYVDPNNARSALLCEEFGFQPIRQFTTHIIGRVFPKKRVDFKQVSTKEDHIVIRQLLKKQYADYSFYTEENLFYQDNYFVIKSQNGEILAGIQANPEKWKIHSLPGISGRFLLNFLGRLPIFRRLIQANYAFLAFDYVYAKHGHEDLIIQLIESLLVHFQVYSAMILSDDQSPLTSLISTIDHGLIGQMKKPVSISVIIKDNNLEASRLKYLKKHPVFLSSFDTT</sequence>
<evidence type="ECO:0000313" key="2">
    <source>
        <dbReference type="Proteomes" id="UP001065174"/>
    </source>
</evidence>
<name>A0ABY6CPR3_9BACT</name>